<reference evidence="3 4" key="1">
    <citation type="submission" date="2020-10" db="EMBL/GenBank/DDBJ databases">
        <title>The genome sequence of Chitinilyticum litopenaei 4Y14.</title>
        <authorList>
            <person name="Liu Y."/>
        </authorList>
    </citation>
    <scope>NUCLEOTIDE SEQUENCE [LARGE SCALE GENOMIC DNA]</scope>
    <source>
        <strain evidence="3 4">4Y14</strain>
    </source>
</reference>
<feature type="domain" description="Transglycosylase SLT" evidence="2">
    <location>
        <begin position="126"/>
        <end position="221"/>
    </location>
</feature>
<dbReference type="SUPFAM" id="SSF53955">
    <property type="entry name" value="Lysozyme-like"/>
    <property type="match status" value="1"/>
</dbReference>
<evidence type="ECO:0000313" key="4">
    <source>
        <dbReference type="Proteomes" id="UP000604481"/>
    </source>
</evidence>
<organism evidence="3 4">
    <name type="scientific">Chitinilyticum piscinae</name>
    <dbReference type="NCBI Taxonomy" id="2866724"/>
    <lineage>
        <taxon>Bacteria</taxon>
        <taxon>Pseudomonadati</taxon>
        <taxon>Pseudomonadota</taxon>
        <taxon>Betaproteobacteria</taxon>
        <taxon>Neisseriales</taxon>
        <taxon>Chitinibacteraceae</taxon>
        <taxon>Chitinilyticum</taxon>
    </lineage>
</organism>
<evidence type="ECO:0000256" key="1">
    <source>
        <dbReference type="ARBA" id="ARBA00007734"/>
    </source>
</evidence>
<dbReference type="EMBL" id="JADFUA010000004">
    <property type="protein sequence ID" value="MBE9609289.1"/>
    <property type="molecule type" value="Genomic_DNA"/>
</dbReference>
<gene>
    <name evidence="3" type="ORF">INR99_08000</name>
</gene>
<comment type="similarity">
    <text evidence="1">Belongs to the transglycosylase Slt family.</text>
</comment>
<dbReference type="PANTHER" id="PTHR37423:SF2">
    <property type="entry name" value="MEMBRANE-BOUND LYTIC MUREIN TRANSGLYCOSYLASE C"/>
    <property type="match status" value="1"/>
</dbReference>
<dbReference type="Pfam" id="PF01464">
    <property type="entry name" value="SLT"/>
    <property type="match status" value="1"/>
</dbReference>
<keyword evidence="4" id="KW-1185">Reference proteome</keyword>
<dbReference type="GO" id="GO:0008933">
    <property type="term" value="F:peptidoglycan lytic transglycosylase activity"/>
    <property type="evidence" value="ECO:0007669"/>
    <property type="project" value="InterPro"/>
</dbReference>
<dbReference type="InterPro" id="IPR006597">
    <property type="entry name" value="Sel1-like"/>
</dbReference>
<sequence length="259" mass="28655">MDQDRAVLQKLERTSPWSAARGYCRAARNGTIEAQYRLGMLYAFGNGVPQNRDYAASLFAVAAQQGHAEAGAMLETIRLNSEQLPPCMLADIDPAPAPAGQLARLDRLSPGQKQIAQIITQLAIWNDVDPQLALSIAMVESGLNPHAVSPKSAAGIMQLMPATAERFNVRDTFNVTQNVRGGIKYLRWLIVRFDGDIDLVAAGYNAGEKAVERYKGIPPYPETRNYVAKVRKLYPAAVHVIDRERWQAQQSDRLPRSKK</sequence>
<dbReference type="SMART" id="SM00671">
    <property type="entry name" value="SEL1"/>
    <property type="match status" value="1"/>
</dbReference>
<dbReference type="InterPro" id="IPR023346">
    <property type="entry name" value="Lysozyme-like_dom_sf"/>
</dbReference>
<dbReference type="InterPro" id="IPR011990">
    <property type="entry name" value="TPR-like_helical_dom_sf"/>
</dbReference>
<dbReference type="Proteomes" id="UP000604481">
    <property type="component" value="Unassembled WGS sequence"/>
</dbReference>
<protein>
    <submittedName>
        <fullName evidence="3">Transglycosylase SLT domain-containing protein</fullName>
    </submittedName>
</protein>
<comment type="caution">
    <text evidence="3">The sequence shown here is derived from an EMBL/GenBank/DDBJ whole genome shotgun (WGS) entry which is preliminary data.</text>
</comment>
<dbReference type="GO" id="GO:0000270">
    <property type="term" value="P:peptidoglycan metabolic process"/>
    <property type="evidence" value="ECO:0007669"/>
    <property type="project" value="InterPro"/>
</dbReference>
<evidence type="ECO:0000259" key="2">
    <source>
        <dbReference type="Pfam" id="PF01464"/>
    </source>
</evidence>
<evidence type="ECO:0000313" key="3">
    <source>
        <dbReference type="EMBL" id="MBE9609289.1"/>
    </source>
</evidence>
<dbReference type="Pfam" id="PF08238">
    <property type="entry name" value="Sel1"/>
    <property type="match status" value="1"/>
</dbReference>
<dbReference type="PANTHER" id="PTHR37423">
    <property type="entry name" value="SOLUBLE LYTIC MUREIN TRANSGLYCOSYLASE-RELATED"/>
    <property type="match status" value="1"/>
</dbReference>
<dbReference type="PROSITE" id="PS00922">
    <property type="entry name" value="TRANSGLYCOSYLASE"/>
    <property type="match status" value="1"/>
</dbReference>
<accession>A0A8J7KAM6</accession>
<proteinExistence type="inferred from homology"/>
<dbReference type="InterPro" id="IPR008258">
    <property type="entry name" value="Transglycosylase_SLT_dom_1"/>
</dbReference>
<dbReference type="InterPro" id="IPR000189">
    <property type="entry name" value="Transglyc_AS"/>
</dbReference>
<dbReference type="CDD" id="cd00254">
    <property type="entry name" value="LT-like"/>
    <property type="match status" value="1"/>
</dbReference>
<dbReference type="Gene3D" id="1.25.40.10">
    <property type="entry name" value="Tetratricopeptide repeat domain"/>
    <property type="match status" value="1"/>
</dbReference>
<dbReference type="AlphaFoldDB" id="A0A8J7KAM6"/>
<name>A0A8J7KAM6_9NEIS</name>
<dbReference type="Gene3D" id="1.10.530.10">
    <property type="match status" value="1"/>
</dbReference>
<dbReference type="SUPFAM" id="SSF81901">
    <property type="entry name" value="HCP-like"/>
    <property type="match status" value="1"/>
</dbReference>
<dbReference type="GO" id="GO:0016020">
    <property type="term" value="C:membrane"/>
    <property type="evidence" value="ECO:0007669"/>
    <property type="project" value="InterPro"/>
</dbReference>